<dbReference type="EMBL" id="CP017298">
    <property type="protein sequence ID" value="AOS46585.1"/>
    <property type="molecule type" value="Genomic_DNA"/>
</dbReference>
<dbReference type="PANTHER" id="PTHR30204">
    <property type="entry name" value="REDOX-CYCLING DRUG-SENSING TRANSCRIPTIONAL ACTIVATOR SOXR"/>
    <property type="match status" value="1"/>
</dbReference>
<dbReference type="RefSeq" id="WP_009399852.1">
    <property type="nucleotide sequence ID" value="NZ_CP017298.1"/>
</dbReference>
<dbReference type="SUPFAM" id="SSF46955">
    <property type="entry name" value="Putative DNA-binding domain"/>
    <property type="match status" value="1"/>
</dbReference>
<evidence type="ECO:0000256" key="1">
    <source>
        <dbReference type="ARBA" id="ARBA00023125"/>
    </source>
</evidence>
<dbReference type="InterPro" id="IPR000551">
    <property type="entry name" value="MerR-type_HTH_dom"/>
</dbReference>
<evidence type="ECO:0000313" key="5">
    <source>
        <dbReference type="Proteomes" id="UP000095214"/>
    </source>
</evidence>
<gene>
    <name evidence="4" type="ORF">BH719_00640</name>
</gene>
<name>A0A1D8B0B5_9ACTO</name>
<evidence type="ECO:0000256" key="2">
    <source>
        <dbReference type="SAM" id="MobiDB-lite"/>
    </source>
</evidence>
<proteinExistence type="predicted"/>
<protein>
    <submittedName>
        <fullName evidence="4">MerR family transcriptional regulator</fullName>
    </submittedName>
</protein>
<dbReference type="AlphaFoldDB" id="A0A1D8B0B5"/>
<dbReference type="Proteomes" id="UP000095214">
    <property type="component" value="Chromosome"/>
</dbReference>
<dbReference type="KEGG" id="phon:BH719_00640"/>
<reference evidence="4 5" key="1">
    <citation type="submission" date="2016-09" db="EMBL/GenBank/DDBJ databases">
        <title>Complete genome sequence of Actinomyces hongkongensis HKU8.</title>
        <authorList>
            <person name="Gao Y.-X."/>
            <person name="Zhou Y.-Y."/>
            <person name="Xie Y."/>
            <person name="Wang M."/>
            <person name="Wang S.-J."/>
            <person name="Shen S.-G."/>
        </authorList>
    </citation>
    <scope>NUCLEOTIDE SEQUENCE [LARGE SCALE GENOMIC DNA]</scope>
    <source>
        <strain evidence="4 5">HKU8</strain>
    </source>
</reference>
<dbReference type="OrthoDB" id="3191171at2"/>
<dbReference type="InterPro" id="IPR047057">
    <property type="entry name" value="MerR_fam"/>
</dbReference>
<feature type="region of interest" description="Disordered" evidence="2">
    <location>
        <begin position="1"/>
        <end position="30"/>
    </location>
</feature>
<dbReference type="Gene3D" id="1.10.1660.10">
    <property type="match status" value="1"/>
</dbReference>
<keyword evidence="1" id="KW-0238">DNA-binding</keyword>
<dbReference type="Pfam" id="PF13411">
    <property type="entry name" value="MerR_1"/>
    <property type="match status" value="1"/>
</dbReference>
<dbReference type="PROSITE" id="PS50937">
    <property type="entry name" value="HTH_MERR_2"/>
    <property type="match status" value="1"/>
</dbReference>
<organism evidence="4 5">
    <name type="scientific">Pauljensenia hongkongensis</name>
    <dbReference type="NCBI Taxonomy" id="178339"/>
    <lineage>
        <taxon>Bacteria</taxon>
        <taxon>Bacillati</taxon>
        <taxon>Actinomycetota</taxon>
        <taxon>Actinomycetes</taxon>
        <taxon>Actinomycetales</taxon>
        <taxon>Actinomycetaceae</taxon>
        <taxon>Pauljensenia</taxon>
    </lineage>
</organism>
<dbReference type="CDD" id="cd00592">
    <property type="entry name" value="HTH_MerR-like"/>
    <property type="match status" value="1"/>
</dbReference>
<evidence type="ECO:0000259" key="3">
    <source>
        <dbReference type="PROSITE" id="PS50937"/>
    </source>
</evidence>
<feature type="domain" description="HTH merR-type" evidence="3">
    <location>
        <begin position="55"/>
        <end position="107"/>
    </location>
</feature>
<dbReference type="GO" id="GO:0003677">
    <property type="term" value="F:DNA binding"/>
    <property type="evidence" value="ECO:0007669"/>
    <property type="project" value="UniProtKB-KW"/>
</dbReference>
<dbReference type="InterPro" id="IPR009061">
    <property type="entry name" value="DNA-bd_dom_put_sf"/>
</dbReference>
<sequence>MANAARAFEPVDDEAPPGRGAGPWPQGASRAPSFSIGRVVESLRAEFPAVTLSKVRFLEDQGLVRPARTGAGYRKYSEADVQRIRFVLTEQRDSFTPLRVIGEKLAALDAGHDPGPSRKAQVVASEGRVVSTQGRRFIPASDLCDLTGVDVDTVTRYARLGLITPDLAGYFPSRCVQVVALLARIESLGVDARVLRTVRTGADRNADIIDQAVSSTRARGRSADKERASARSLELGEAVADLHRELLRVSLSQLAE</sequence>
<dbReference type="STRING" id="178339.BH719_00640"/>
<dbReference type="PANTHER" id="PTHR30204:SF89">
    <property type="entry name" value="HTH MERR-TYPE DOMAIN-CONTAINING PROTEIN"/>
    <property type="match status" value="1"/>
</dbReference>
<keyword evidence="5" id="KW-1185">Reference proteome</keyword>
<accession>A0A1D8B0B5</accession>
<evidence type="ECO:0000313" key="4">
    <source>
        <dbReference type="EMBL" id="AOS46585.1"/>
    </source>
</evidence>
<dbReference type="SMART" id="SM00422">
    <property type="entry name" value="HTH_MERR"/>
    <property type="match status" value="1"/>
</dbReference>
<dbReference type="GO" id="GO:0003700">
    <property type="term" value="F:DNA-binding transcription factor activity"/>
    <property type="evidence" value="ECO:0007669"/>
    <property type="project" value="InterPro"/>
</dbReference>